<dbReference type="GO" id="GO:0042277">
    <property type="term" value="F:peptide binding"/>
    <property type="evidence" value="ECO:0007669"/>
    <property type="project" value="TreeGrafter"/>
</dbReference>
<dbReference type="AlphaFoldDB" id="A0A437PQX2"/>
<evidence type="ECO:0000259" key="1">
    <source>
        <dbReference type="Pfam" id="PF01433"/>
    </source>
</evidence>
<dbReference type="Proteomes" id="UP000282832">
    <property type="component" value="Unassembled WGS sequence"/>
</dbReference>
<proteinExistence type="predicted"/>
<dbReference type="GO" id="GO:0016020">
    <property type="term" value="C:membrane"/>
    <property type="evidence" value="ECO:0007669"/>
    <property type="project" value="TreeGrafter"/>
</dbReference>
<dbReference type="PANTHER" id="PTHR11533">
    <property type="entry name" value="PROTEASE M1 ZINC METALLOPROTEASE"/>
    <property type="match status" value="1"/>
</dbReference>
<dbReference type="OrthoDB" id="100605at2"/>
<dbReference type="Pfam" id="PF01433">
    <property type="entry name" value="Peptidase_M1"/>
    <property type="match status" value="1"/>
</dbReference>
<protein>
    <submittedName>
        <fullName evidence="3">M1 family peptidase</fullName>
    </submittedName>
</protein>
<sequence length="556" mass="64458">MYLFSKIPQFPNSQIPRFPNSSILRFPDSHILCFFLLLTSYLSFAQSFSHTDTLRGGLRPERTSFDVKHYNLSVKVDITNKSISGSNEISFGVVEKTKKIQIDLFANMIVDKISMKGKSLSFKRDGNAIFIQFPNELTKGSNEKILIEYHGQPRAAVRPPWDGGFSWTKDPEGNPWVTVSCEGLGASVWWPCKDHPADEPESADIHVEVPSELTAVSNGNLISKVAKGSTTQWNWHVSYPINTYNISLNIAKYAHWSEQLTQLNGKTLDLDYYVLEKNLDKARAHFQQSREMLLIFEKYFGPYPFPKDGYCLVETDYWGMEHQSAVAYGNHYKNNPFGFDFIIIHESAHEWFGNSISCSDHADLWIHEATGTYAEAVYLEEKMGKDMTQKYLNGQKERIKGKYPIVGPYGVNYQSPDSDMYFKGTWMFHTIRSIVNDDLLWFKTIKDFCLDFYHKNTSTEEVVRYFDNKLNKNIKPLMDFYLFMTEYPTLEYKYLGGTLTYRWKNLPDNIHMPVDLLKGKSDKIRLTPTQNWQELKIENGFQFDTEHFLMNVEKLN</sequence>
<organism evidence="3 4">
    <name type="scientific">Sandaracinomonas limnophila</name>
    <dbReference type="NCBI Taxonomy" id="1862386"/>
    <lineage>
        <taxon>Bacteria</taxon>
        <taxon>Pseudomonadati</taxon>
        <taxon>Bacteroidota</taxon>
        <taxon>Cytophagia</taxon>
        <taxon>Cytophagales</taxon>
        <taxon>Flectobacillaceae</taxon>
        <taxon>Sandaracinomonas</taxon>
    </lineage>
</organism>
<dbReference type="PANTHER" id="PTHR11533:SF174">
    <property type="entry name" value="PUROMYCIN-SENSITIVE AMINOPEPTIDASE-RELATED"/>
    <property type="match status" value="1"/>
</dbReference>
<name>A0A437PQX2_9BACT</name>
<dbReference type="RefSeq" id="WP_127803571.1">
    <property type="nucleotide sequence ID" value="NZ_SACY01000003.1"/>
</dbReference>
<dbReference type="InterPro" id="IPR050344">
    <property type="entry name" value="Peptidase_M1_aminopeptidases"/>
</dbReference>
<dbReference type="InterPro" id="IPR042097">
    <property type="entry name" value="Aminopeptidase_N-like_N_sf"/>
</dbReference>
<dbReference type="SUPFAM" id="SSF55486">
    <property type="entry name" value="Metalloproteases ('zincins'), catalytic domain"/>
    <property type="match status" value="1"/>
</dbReference>
<comment type="caution">
    <text evidence="3">The sequence shown here is derived from an EMBL/GenBank/DDBJ whole genome shotgun (WGS) entry which is preliminary data.</text>
</comment>
<evidence type="ECO:0000259" key="2">
    <source>
        <dbReference type="Pfam" id="PF17900"/>
    </source>
</evidence>
<evidence type="ECO:0000313" key="3">
    <source>
        <dbReference type="EMBL" id="RVU24655.1"/>
    </source>
</evidence>
<dbReference type="GO" id="GO:0008270">
    <property type="term" value="F:zinc ion binding"/>
    <property type="evidence" value="ECO:0007669"/>
    <property type="project" value="InterPro"/>
</dbReference>
<dbReference type="Gene3D" id="1.10.390.10">
    <property type="entry name" value="Neutral Protease Domain 2"/>
    <property type="match status" value="1"/>
</dbReference>
<dbReference type="Pfam" id="PF17900">
    <property type="entry name" value="Peptidase_M1_N"/>
    <property type="match status" value="1"/>
</dbReference>
<dbReference type="GO" id="GO:0005737">
    <property type="term" value="C:cytoplasm"/>
    <property type="evidence" value="ECO:0007669"/>
    <property type="project" value="TreeGrafter"/>
</dbReference>
<dbReference type="GO" id="GO:0070006">
    <property type="term" value="F:metalloaminopeptidase activity"/>
    <property type="evidence" value="ECO:0007669"/>
    <property type="project" value="TreeGrafter"/>
</dbReference>
<dbReference type="GO" id="GO:0043171">
    <property type="term" value="P:peptide catabolic process"/>
    <property type="evidence" value="ECO:0007669"/>
    <property type="project" value="TreeGrafter"/>
</dbReference>
<dbReference type="InterPro" id="IPR027268">
    <property type="entry name" value="Peptidase_M4/M1_CTD_sf"/>
</dbReference>
<dbReference type="InterPro" id="IPR045357">
    <property type="entry name" value="Aminopeptidase_N-like_N"/>
</dbReference>
<keyword evidence="4" id="KW-1185">Reference proteome</keyword>
<dbReference type="InterPro" id="IPR014782">
    <property type="entry name" value="Peptidase_M1_dom"/>
</dbReference>
<gene>
    <name evidence="3" type="ORF">EOJ36_06485</name>
</gene>
<dbReference type="EMBL" id="SACY01000003">
    <property type="protein sequence ID" value="RVU24655.1"/>
    <property type="molecule type" value="Genomic_DNA"/>
</dbReference>
<dbReference type="CDD" id="cd09603">
    <property type="entry name" value="M1_APN_like"/>
    <property type="match status" value="1"/>
</dbReference>
<dbReference type="Gene3D" id="2.60.40.1730">
    <property type="entry name" value="tricorn interacting facor f3 domain"/>
    <property type="match status" value="1"/>
</dbReference>
<feature type="domain" description="Peptidase M1 membrane alanine aminopeptidase" evidence="1">
    <location>
        <begin position="290"/>
        <end position="481"/>
    </location>
</feature>
<accession>A0A437PQX2</accession>
<evidence type="ECO:0000313" key="4">
    <source>
        <dbReference type="Proteomes" id="UP000282832"/>
    </source>
</evidence>
<dbReference type="GO" id="GO:0005615">
    <property type="term" value="C:extracellular space"/>
    <property type="evidence" value="ECO:0007669"/>
    <property type="project" value="TreeGrafter"/>
</dbReference>
<dbReference type="SUPFAM" id="SSF63737">
    <property type="entry name" value="Leukotriene A4 hydrolase N-terminal domain"/>
    <property type="match status" value="1"/>
</dbReference>
<reference evidence="3 4" key="1">
    <citation type="submission" date="2019-01" db="EMBL/GenBank/DDBJ databases">
        <authorList>
            <person name="Chen W.-M."/>
        </authorList>
    </citation>
    <scope>NUCLEOTIDE SEQUENCE [LARGE SCALE GENOMIC DNA]</scope>
    <source>
        <strain evidence="3 4">FSY-15</strain>
    </source>
</reference>
<feature type="domain" description="Aminopeptidase N-like N-terminal" evidence="2">
    <location>
        <begin position="68"/>
        <end position="244"/>
    </location>
</feature>